<accession>A0A158EIB8</accession>
<dbReference type="PROSITE" id="PS51755">
    <property type="entry name" value="OMPR_PHOB"/>
    <property type="match status" value="1"/>
</dbReference>
<dbReference type="Gene3D" id="3.30.70.270">
    <property type="match status" value="1"/>
</dbReference>
<dbReference type="SMART" id="SM00862">
    <property type="entry name" value="Trans_reg_C"/>
    <property type="match status" value="1"/>
</dbReference>
<reference evidence="4" key="1">
    <citation type="submission" date="2016-01" db="EMBL/GenBank/DDBJ databases">
        <authorList>
            <person name="Peeters C."/>
        </authorList>
    </citation>
    <scope>NUCLEOTIDE SEQUENCE</scope>
    <source>
        <strain evidence="4">LMG 29321</strain>
    </source>
</reference>
<dbReference type="InterPro" id="IPR036388">
    <property type="entry name" value="WH-like_DNA-bd_sf"/>
</dbReference>
<dbReference type="InterPro" id="IPR001867">
    <property type="entry name" value="OmpR/PhoB-type_DNA-bd"/>
</dbReference>
<feature type="DNA-binding region" description="OmpR/PhoB-type" evidence="2">
    <location>
        <begin position="7"/>
        <end position="110"/>
    </location>
</feature>
<dbReference type="RefSeq" id="WP_062612543.1">
    <property type="nucleotide sequence ID" value="NZ_FCOX02000127.1"/>
</dbReference>
<organism evidence="4 5">
    <name type="scientific">Caballeronia calidae</name>
    <dbReference type="NCBI Taxonomy" id="1777139"/>
    <lineage>
        <taxon>Bacteria</taxon>
        <taxon>Pseudomonadati</taxon>
        <taxon>Pseudomonadota</taxon>
        <taxon>Betaproteobacteria</taxon>
        <taxon>Burkholderiales</taxon>
        <taxon>Burkholderiaceae</taxon>
        <taxon>Caballeronia</taxon>
    </lineage>
</organism>
<dbReference type="AlphaFoldDB" id="A0A158EIB8"/>
<sequence>MDTMGTQQFILNERWLLDETADQLVDLSGETADIHLKPIVTRLFGLLVRSPSVVLSRRKLFDEGWRRHGFEVCDNSLSQAICALRTVLSVLGAGAPSIKTIPRIGYALLADVRVLQSLPHRRSAPIAIHVSATDAVGATSLCDRDAFLRALESEWRRAQRSGLPLSLLLISVREAATAPTAHAAAMSCVAGCIHRRIRRAGDVAVRYTNNTFAILLPGAAERGAATVGQSIGEAVQEAMPSAELTFHPCDQRAAYMSSQAWIDAAFSALYPRREDRGPDAFIVPAPVGAACQVAV</sequence>
<evidence type="ECO:0000259" key="3">
    <source>
        <dbReference type="PROSITE" id="PS51755"/>
    </source>
</evidence>
<dbReference type="SUPFAM" id="SSF46894">
    <property type="entry name" value="C-terminal effector domain of the bipartite response regulators"/>
    <property type="match status" value="1"/>
</dbReference>
<evidence type="ECO:0000256" key="1">
    <source>
        <dbReference type="ARBA" id="ARBA00023125"/>
    </source>
</evidence>
<gene>
    <name evidence="4" type="ORF">AWB78_08177</name>
</gene>
<dbReference type="InterPro" id="IPR029787">
    <property type="entry name" value="Nucleotide_cyclase"/>
</dbReference>
<dbReference type="SUPFAM" id="SSF55073">
    <property type="entry name" value="Nucleotide cyclase"/>
    <property type="match status" value="1"/>
</dbReference>
<protein>
    <submittedName>
        <fullName evidence="4">Diguanylate cyclase</fullName>
    </submittedName>
</protein>
<dbReference type="Pfam" id="PF00486">
    <property type="entry name" value="Trans_reg_C"/>
    <property type="match status" value="1"/>
</dbReference>
<feature type="domain" description="OmpR/PhoB-type" evidence="3">
    <location>
        <begin position="7"/>
        <end position="110"/>
    </location>
</feature>
<comment type="caution">
    <text evidence="4">The sequence shown here is derived from an EMBL/GenBank/DDBJ whole genome shotgun (WGS) entry which is preliminary data.</text>
</comment>
<dbReference type="Gene3D" id="1.10.10.10">
    <property type="entry name" value="Winged helix-like DNA-binding domain superfamily/Winged helix DNA-binding domain"/>
    <property type="match status" value="1"/>
</dbReference>
<keyword evidence="5" id="KW-1185">Reference proteome</keyword>
<evidence type="ECO:0000313" key="4">
    <source>
        <dbReference type="EMBL" id="SAL06661.1"/>
    </source>
</evidence>
<dbReference type="Proteomes" id="UP000071859">
    <property type="component" value="Unassembled WGS sequence"/>
</dbReference>
<dbReference type="GO" id="GO:0000160">
    <property type="term" value="P:phosphorelay signal transduction system"/>
    <property type="evidence" value="ECO:0007669"/>
    <property type="project" value="InterPro"/>
</dbReference>
<dbReference type="EMBL" id="FCOX02000127">
    <property type="protein sequence ID" value="SAL06661.1"/>
    <property type="molecule type" value="Genomic_DNA"/>
</dbReference>
<dbReference type="GO" id="GO:0003677">
    <property type="term" value="F:DNA binding"/>
    <property type="evidence" value="ECO:0007669"/>
    <property type="project" value="UniProtKB-UniRule"/>
</dbReference>
<keyword evidence="1 2" id="KW-0238">DNA-binding</keyword>
<dbReference type="InterPro" id="IPR016032">
    <property type="entry name" value="Sig_transdc_resp-reg_C-effctor"/>
</dbReference>
<dbReference type="OrthoDB" id="9132150at2"/>
<name>A0A158EIB8_9BURK</name>
<proteinExistence type="predicted"/>
<evidence type="ECO:0000256" key="2">
    <source>
        <dbReference type="PROSITE-ProRule" id="PRU01091"/>
    </source>
</evidence>
<evidence type="ECO:0000313" key="5">
    <source>
        <dbReference type="Proteomes" id="UP000071859"/>
    </source>
</evidence>
<dbReference type="InterPro" id="IPR043128">
    <property type="entry name" value="Rev_trsase/Diguanyl_cyclase"/>
</dbReference>
<dbReference type="GO" id="GO:0006355">
    <property type="term" value="P:regulation of DNA-templated transcription"/>
    <property type="evidence" value="ECO:0007669"/>
    <property type="project" value="InterPro"/>
</dbReference>